<dbReference type="RefSeq" id="WP_317795342.1">
    <property type="nucleotide sequence ID" value="NZ_AP028461.1"/>
</dbReference>
<comment type="caution">
    <text evidence="1">The sequence shown here is derived from an EMBL/GenBank/DDBJ whole genome shotgun (WGS) entry which is preliminary data.</text>
</comment>
<proteinExistence type="predicted"/>
<dbReference type="EMBL" id="JBHTMK010000075">
    <property type="protein sequence ID" value="MFD1373878.1"/>
    <property type="molecule type" value="Genomic_DNA"/>
</dbReference>
<protein>
    <submittedName>
        <fullName evidence="1">Uncharacterized protein</fullName>
    </submittedName>
</protein>
<dbReference type="Proteomes" id="UP001597183">
    <property type="component" value="Unassembled WGS sequence"/>
</dbReference>
<sequence>MTDTPELAQVPITVWHLPPARPGETLSLPVAQRLIVGYTRGHRLILDLTIGEQLARCAQALHRTHARHSTVKGPRRAALIVIAWPLADTRPGPVMAGCHARLASGSCLAVIQDGVDYGVNRTLIGAAHDAGLVYREHIVGVHTDLSVHTDILVFAKP</sequence>
<evidence type="ECO:0000313" key="2">
    <source>
        <dbReference type="Proteomes" id="UP001597183"/>
    </source>
</evidence>
<evidence type="ECO:0000313" key="1">
    <source>
        <dbReference type="EMBL" id="MFD1373878.1"/>
    </source>
</evidence>
<accession>A0ABW4AUK1</accession>
<keyword evidence="2" id="KW-1185">Reference proteome</keyword>
<reference evidence="2" key="1">
    <citation type="journal article" date="2019" name="Int. J. Syst. Evol. Microbiol.">
        <title>The Global Catalogue of Microorganisms (GCM) 10K type strain sequencing project: providing services to taxonomists for standard genome sequencing and annotation.</title>
        <authorList>
            <consortium name="The Broad Institute Genomics Platform"/>
            <consortium name="The Broad Institute Genome Sequencing Center for Infectious Disease"/>
            <person name="Wu L."/>
            <person name="Ma J."/>
        </authorList>
    </citation>
    <scope>NUCLEOTIDE SEQUENCE [LARGE SCALE GENOMIC DNA]</scope>
    <source>
        <strain evidence="2">CCM 7526</strain>
    </source>
</reference>
<name>A0ABW4AUK1_9ACTN</name>
<gene>
    <name evidence="1" type="ORF">ACFQ5G_51855</name>
</gene>
<organism evidence="1 2">
    <name type="scientific">Actinoplanes sichuanensis</name>
    <dbReference type="NCBI Taxonomy" id="512349"/>
    <lineage>
        <taxon>Bacteria</taxon>
        <taxon>Bacillati</taxon>
        <taxon>Actinomycetota</taxon>
        <taxon>Actinomycetes</taxon>
        <taxon>Micromonosporales</taxon>
        <taxon>Micromonosporaceae</taxon>
        <taxon>Actinoplanes</taxon>
    </lineage>
</organism>